<reference evidence="1 2" key="1">
    <citation type="journal article" date="2018" name="Front. Plant Sci.">
        <title>Red Clover (Trifolium pratense) and Zigzag Clover (T. medium) - A Picture of Genomic Similarities and Differences.</title>
        <authorList>
            <person name="Dluhosova J."/>
            <person name="Istvanek J."/>
            <person name="Nedelnik J."/>
            <person name="Repkova J."/>
        </authorList>
    </citation>
    <scope>NUCLEOTIDE SEQUENCE [LARGE SCALE GENOMIC DNA]</scope>
    <source>
        <strain evidence="2">cv. 10/8</strain>
        <tissue evidence="1">Leaf</tissue>
    </source>
</reference>
<protein>
    <submittedName>
        <fullName evidence="1">Uncharacterized protein</fullName>
    </submittedName>
</protein>
<evidence type="ECO:0000313" key="1">
    <source>
        <dbReference type="EMBL" id="MCI38286.1"/>
    </source>
</evidence>
<dbReference type="AlphaFoldDB" id="A0A392RRV7"/>
<proteinExistence type="predicted"/>
<evidence type="ECO:0000313" key="2">
    <source>
        <dbReference type="Proteomes" id="UP000265520"/>
    </source>
</evidence>
<accession>A0A392RRV7</accession>
<comment type="caution">
    <text evidence="1">The sequence shown here is derived from an EMBL/GenBank/DDBJ whole genome shotgun (WGS) entry which is preliminary data.</text>
</comment>
<keyword evidence="2" id="KW-1185">Reference proteome</keyword>
<organism evidence="1 2">
    <name type="scientific">Trifolium medium</name>
    <dbReference type="NCBI Taxonomy" id="97028"/>
    <lineage>
        <taxon>Eukaryota</taxon>
        <taxon>Viridiplantae</taxon>
        <taxon>Streptophyta</taxon>
        <taxon>Embryophyta</taxon>
        <taxon>Tracheophyta</taxon>
        <taxon>Spermatophyta</taxon>
        <taxon>Magnoliopsida</taxon>
        <taxon>eudicotyledons</taxon>
        <taxon>Gunneridae</taxon>
        <taxon>Pentapetalae</taxon>
        <taxon>rosids</taxon>
        <taxon>fabids</taxon>
        <taxon>Fabales</taxon>
        <taxon>Fabaceae</taxon>
        <taxon>Papilionoideae</taxon>
        <taxon>50 kb inversion clade</taxon>
        <taxon>NPAAA clade</taxon>
        <taxon>Hologalegina</taxon>
        <taxon>IRL clade</taxon>
        <taxon>Trifolieae</taxon>
        <taxon>Trifolium</taxon>
    </lineage>
</organism>
<sequence>KAQHVKWPTPKVFAAFVKWPGVSPFYSEEVRSSCWYQGSEEEPDN</sequence>
<dbReference type="Proteomes" id="UP000265520">
    <property type="component" value="Unassembled WGS sequence"/>
</dbReference>
<name>A0A392RRV7_9FABA</name>
<feature type="non-terminal residue" evidence="1">
    <location>
        <position position="1"/>
    </location>
</feature>
<dbReference type="EMBL" id="LXQA010254012">
    <property type="protein sequence ID" value="MCI38286.1"/>
    <property type="molecule type" value="Genomic_DNA"/>
</dbReference>